<dbReference type="STRING" id="1121001.SAMN02745857_01797"/>
<keyword evidence="5" id="KW-1185">Reference proteome</keyword>
<feature type="coiled-coil region" evidence="1">
    <location>
        <begin position="128"/>
        <end position="155"/>
    </location>
</feature>
<dbReference type="Proteomes" id="UP000192761">
    <property type="component" value="Unassembled WGS sequence"/>
</dbReference>
<feature type="transmembrane region" description="Helical" evidence="3">
    <location>
        <begin position="61"/>
        <end position="79"/>
    </location>
</feature>
<evidence type="ECO:0000313" key="5">
    <source>
        <dbReference type="Proteomes" id="UP000192761"/>
    </source>
</evidence>
<feature type="region of interest" description="Disordered" evidence="2">
    <location>
        <begin position="275"/>
        <end position="314"/>
    </location>
</feature>
<reference evidence="4 5" key="1">
    <citation type="submission" date="2017-04" db="EMBL/GenBank/DDBJ databases">
        <authorList>
            <person name="Afonso C.L."/>
            <person name="Miller P.J."/>
            <person name="Scott M.A."/>
            <person name="Spackman E."/>
            <person name="Goraichik I."/>
            <person name="Dimitrov K.M."/>
            <person name="Suarez D.L."/>
            <person name="Swayne D.E."/>
        </authorList>
    </citation>
    <scope>NUCLEOTIDE SEQUENCE [LARGE SCALE GENOMIC DNA]</scope>
    <source>
        <strain evidence="4 5">DSM 23236</strain>
    </source>
</reference>
<dbReference type="OrthoDB" id="9156317at2"/>
<sequence length="392" mass="42784">MRELVILVITVMAIYMVWNVLYLKITAANTSKPVSHLVGAICGGLALFLVGGSIGNAETGFAMFGEALYLAILVVWVQVQRRHRPDSWPARWFSPMPAKADQKLPPKVVTNKPAQASTPQQNEVALLRTTLENVQEDAAKEIRALQAELATVRANANYMNDSLAVRLAETTEREALYKQLLEQQQPTTPLQQLAEQLTTVCGALVADSALLDDEVHFLAKWIDTHAEVKRTLPGAAIAAKVADILADGVIAADERLDLLELLLEISAGEWRADGTRDAFPVKPSKPPVLAPTPSIKTTKPPAEPAAKAPSTKKPKAERVYLDEVEFDYVDSAGKCTTRNVMVQSVDGIYVKGICTTRKALRTFLIERIDGHVTSTKTGEYLPARQWALGLSA</sequence>
<feature type="transmembrane region" description="Helical" evidence="3">
    <location>
        <begin position="6"/>
        <end position="25"/>
    </location>
</feature>
<keyword evidence="1" id="KW-0175">Coiled coil</keyword>
<dbReference type="EMBL" id="FWXD01000009">
    <property type="protein sequence ID" value="SMC24264.1"/>
    <property type="molecule type" value="Genomic_DNA"/>
</dbReference>
<evidence type="ECO:0000313" key="4">
    <source>
        <dbReference type="EMBL" id="SMC24264.1"/>
    </source>
</evidence>
<dbReference type="RefSeq" id="WP_139798753.1">
    <property type="nucleotide sequence ID" value="NZ_FWXD01000009.1"/>
</dbReference>
<feature type="transmembrane region" description="Helical" evidence="3">
    <location>
        <begin position="37"/>
        <end position="55"/>
    </location>
</feature>
<accession>A0A1W1XKF9</accession>
<proteinExistence type="predicted"/>
<feature type="compositionally biased region" description="Low complexity" evidence="2">
    <location>
        <begin position="296"/>
        <end position="309"/>
    </location>
</feature>
<gene>
    <name evidence="4" type="ORF">SAMN02745857_01797</name>
</gene>
<keyword evidence="3" id="KW-0812">Transmembrane</keyword>
<name>A0A1W1XKF9_9NEIS</name>
<protein>
    <submittedName>
        <fullName evidence="4">Uncharacterized protein</fullName>
    </submittedName>
</protein>
<dbReference type="AlphaFoldDB" id="A0A1W1XKF9"/>
<evidence type="ECO:0000256" key="1">
    <source>
        <dbReference type="SAM" id="Coils"/>
    </source>
</evidence>
<keyword evidence="3" id="KW-1133">Transmembrane helix</keyword>
<evidence type="ECO:0000256" key="2">
    <source>
        <dbReference type="SAM" id="MobiDB-lite"/>
    </source>
</evidence>
<organism evidence="4 5">
    <name type="scientific">Andreprevotia lacus DSM 23236</name>
    <dbReference type="NCBI Taxonomy" id="1121001"/>
    <lineage>
        <taxon>Bacteria</taxon>
        <taxon>Pseudomonadati</taxon>
        <taxon>Pseudomonadota</taxon>
        <taxon>Betaproteobacteria</taxon>
        <taxon>Neisseriales</taxon>
        <taxon>Chitinibacteraceae</taxon>
        <taxon>Andreprevotia</taxon>
    </lineage>
</organism>
<keyword evidence="3" id="KW-0472">Membrane</keyword>
<evidence type="ECO:0000256" key="3">
    <source>
        <dbReference type="SAM" id="Phobius"/>
    </source>
</evidence>